<feature type="region of interest" description="Disordered" evidence="1">
    <location>
        <begin position="1"/>
        <end position="28"/>
    </location>
</feature>
<gene>
    <name evidence="2" type="ORF">E2C01_054012</name>
</gene>
<dbReference type="AlphaFoldDB" id="A0A5B7GQX0"/>
<evidence type="ECO:0000313" key="2">
    <source>
        <dbReference type="EMBL" id="MPC59979.1"/>
    </source>
</evidence>
<sequence length="118" mass="13217">MRRLTNRNRQLQVSQRSKKQTEPIRGRMGCLVTPPLLQRTGMDNAPPTRLNILCMGRLCYVLGDRTDEGWWSVAGPWVLGGGGGKGGWAVRHGKGGKGRGEPDYQCNLRSKQRHFTSR</sequence>
<accession>A0A5B7GQX0</accession>
<feature type="region of interest" description="Disordered" evidence="1">
    <location>
        <begin position="92"/>
        <end position="118"/>
    </location>
</feature>
<proteinExistence type="predicted"/>
<protein>
    <submittedName>
        <fullName evidence="2">Uncharacterized protein</fullName>
    </submittedName>
</protein>
<keyword evidence="3" id="KW-1185">Reference proteome</keyword>
<dbReference type="Proteomes" id="UP000324222">
    <property type="component" value="Unassembled WGS sequence"/>
</dbReference>
<dbReference type="EMBL" id="VSRR010017047">
    <property type="protein sequence ID" value="MPC59979.1"/>
    <property type="molecule type" value="Genomic_DNA"/>
</dbReference>
<organism evidence="2 3">
    <name type="scientific">Portunus trituberculatus</name>
    <name type="common">Swimming crab</name>
    <name type="synonym">Neptunus trituberculatus</name>
    <dbReference type="NCBI Taxonomy" id="210409"/>
    <lineage>
        <taxon>Eukaryota</taxon>
        <taxon>Metazoa</taxon>
        <taxon>Ecdysozoa</taxon>
        <taxon>Arthropoda</taxon>
        <taxon>Crustacea</taxon>
        <taxon>Multicrustacea</taxon>
        <taxon>Malacostraca</taxon>
        <taxon>Eumalacostraca</taxon>
        <taxon>Eucarida</taxon>
        <taxon>Decapoda</taxon>
        <taxon>Pleocyemata</taxon>
        <taxon>Brachyura</taxon>
        <taxon>Eubrachyura</taxon>
        <taxon>Portunoidea</taxon>
        <taxon>Portunidae</taxon>
        <taxon>Portuninae</taxon>
        <taxon>Portunus</taxon>
    </lineage>
</organism>
<evidence type="ECO:0000256" key="1">
    <source>
        <dbReference type="SAM" id="MobiDB-lite"/>
    </source>
</evidence>
<reference evidence="2 3" key="1">
    <citation type="submission" date="2019-05" db="EMBL/GenBank/DDBJ databases">
        <title>Another draft genome of Portunus trituberculatus and its Hox gene families provides insights of decapod evolution.</title>
        <authorList>
            <person name="Jeong J.-H."/>
            <person name="Song I."/>
            <person name="Kim S."/>
            <person name="Choi T."/>
            <person name="Kim D."/>
            <person name="Ryu S."/>
            <person name="Kim W."/>
        </authorList>
    </citation>
    <scope>NUCLEOTIDE SEQUENCE [LARGE SCALE GENOMIC DNA]</scope>
    <source>
        <tissue evidence="2">Muscle</tissue>
    </source>
</reference>
<name>A0A5B7GQX0_PORTR</name>
<comment type="caution">
    <text evidence="2">The sequence shown here is derived from an EMBL/GenBank/DDBJ whole genome shotgun (WGS) entry which is preliminary data.</text>
</comment>
<evidence type="ECO:0000313" key="3">
    <source>
        <dbReference type="Proteomes" id="UP000324222"/>
    </source>
</evidence>